<name>A0A0S4SU30_CAMHY</name>
<gene>
    <name evidence="1" type="ORF">ERS686654_02050</name>
</gene>
<dbReference type="EMBL" id="FAVB01000007">
    <property type="protein sequence ID" value="CUU89966.1"/>
    <property type="molecule type" value="Genomic_DNA"/>
</dbReference>
<reference evidence="1 2" key="1">
    <citation type="submission" date="2015-11" db="EMBL/GenBank/DDBJ databases">
        <authorList>
            <consortium name="Pathogen Informatics"/>
        </authorList>
    </citation>
    <scope>NUCLEOTIDE SEQUENCE [LARGE SCALE GENOMIC DNA]</scope>
    <source>
        <strain evidence="1 2">006A-0059</strain>
    </source>
</reference>
<sequence length="144" mass="16671">MASEKKKEENIFELLGLIQPNKVQFTALYKTTNKLLEEKISTIEEYKSLLSNVLNYISIFARLKDIADMKLSDDDKIIALTYFCLFDNINFYIYHITVFKNIDAPVSSSRINEKVIANISKLDNSLTNIFICQCYNNNLLRQIA</sequence>
<keyword evidence="2" id="KW-1185">Reference proteome</keyword>
<comment type="caution">
    <text evidence="1">The sequence shown here is derived from an EMBL/GenBank/DDBJ whole genome shotgun (WGS) entry which is preliminary data.</text>
</comment>
<proteinExistence type="predicted"/>
<accession>A0A0S4SU30</accession>
<dbReference type="RefSeq" id="WP_059435495.1">
    <property type="nucleotide sequence ID" value="NZ_FAVB01000007.1"/>
</dbReference>
<evidence type="ECO:0000313" key="1">
    <source>
        <dbReference type="EMBL" id="CUU89966.1"/>
    </source>
</evidence>
<organism evidence="1 2">
    <name type="scientific">Campylobacter hyointestinalis subsp. hyointestinalis</name>
    <dbReference type="NCBI Taxonomy" id="91352"/>
    <lineage>
        <taxon>Bacteria</taxon>
        <taxon>Pseudomonadati</taxon>
        <taxon>Campylobacterota</taxon>
        <taxon>Epsilonproteobacteria</taxon>
        <taxon>Campylobacterales</taxon>
        <taxon>Campylobacteraceae</taxon>
        <taxon>Campylobacter</taxon>
    </lineage>
</organism>
<dbReference type="Proteomes" id="UP000052237">
    <property type="component" value="Unassembled WGS sequence"/>
</dbReference>
<dbReference type="AlphaFoldDB" id="A0A0S4SU30"/>
<protein>
    <submittedName>
        <fullName evidence="1">Uncharacterized protein</fullName>
    </submittedName>
</protein>
<evidence type="ECO:0000313" key="2">
    <source>
        <dbReference type="Proteomes" id="UP000052237"/>
    </source>
</evidence>